<keyword evidence="2" id="KW-1133">Transmembrane helix</keyword>
<feature type="signal peptide" evidence="3">
    <location>
        <begin position="1"/>
        <end position="26"/>
    </location>
</feature>
<accession>A0A9Q1H8R8</accession>
<dbReference type="Pfam" id="PF00059">
    <property type="entry name" value="Lectin_C"/>
    <property type="match status" value="4"/>
</dbReference>
<dbReference type="EMBL" id="JAIZAY010000009">
    <property type="protein sequence ID" value="KAJ8036748.1"/>
    <property type="molecule type" value="Genomic_DNA"/>
</dbReference>
<dbReference type="PROSITE" id="PS50041">
    <property type="entry name" value="C_TYPE_LECTIN_2"/>
    <property type="match status" value="4"/>
</dbReference>
<feature type="domain" description="C-type lectin" evidence="4">
    <location>
        <begin position="476"/>
        <end position="596"/>
    </location>
</feature>
<gene>
    <name evidence="5" type="ORF">HOLleu_20811</name>
</gene>
<evidence type="ECO:0000313" key="6">
    <source>
        <dbReference type="Proteomes" id="UP001152320"/>
    </source>
</evidence>
<keyword evidence="2" id="KW-0472">Membrane</keyword>
<dbReference type="PANTHER" id="PTHR22803">
    <property type="entry name" value="MANNOSE, PHOSPHOLIPASE, LECTIN RECEPTOR RELATED"/>
    <property type="match status" value="1"/>
</dbReference>
<evidence type="ECO:0000256" key="1">
    <source>
        <dbReference type="ARBA" id="ARBA00023157"/>
    </source>
</evidence>
<dbReference type="AlphaFoldDB" id="A0A9Q1H8R8"/>
<evidence type="ECO:0000256" key="2">
    <source>
        <dbReference type="SAM" id="Phobius"/>
    </source>
</evidence>
<dbReference type="InterPro" id="IPR016186">
    <property type="entry name" value="C-type_lectin-like/link_sf"/>
</dbReference>
<dbReference type="OrthoDB" id="441660at2759"/>
<dbReference type="InterPro" id="IPR018378">
    <property type="entry name" value="C-type_lectin_CS"/>
</dbReference>
<sequence>MNEKMTGFFAAILLIGCFSFGPFVEATQCPSANWTSFGDHCYTVVNNVSSWQESENYCQSFGGHLYSAFNETEEEVIVFLVPSGEQFWIGLFKTDEEDVYSWSDGSDLVFHNFDTSEPKSTNETSCVYLLKNGTASDWYTKACSVPLKSICETVTVAVTNAPPSTRSPASSSTVPTTPTPVKRCPEGWFQVDDMCYMTGGFSESARKNWTDAILVCKNMGAELATLHSHAEQSALTAELIFAGNSPVWIGLYAAQGETFKWDDGSPLDFEKWARNEPNGELGDMRCVELLNNEDETGRWSDDNCGLLGGYACQKPANESYPTQGPIISICGMPGFTSFRESCFHVITTPMNFSQAQVTCEDRLANLASVVDGYEEGFVETLLFQNNLESAWIGLNDVKDEGMFVWTDTWPVWYTNWGHDEPSRGEGEGCVALNSDGTWNDTVCSEERPAICKFTFDTKPTDPPSVEGYCPQGWNESGNYCYMVRSSGPKVYVWEDANAQCQSMESELVSIHSKYENEFVESLVKVQPAMEDFYWIGLYRNDEDGFSWTDFSPVEYDYWENRQPATDDEKFKCGMFSSEFGQWSVEDCMKTEGFICKSPKIPATSPRSTLLSSSEATSFVTTVAIGTSYSMKPSSESPVSTNKATTMKSTTTTMISIPDEEADGLSTGAIVGICLASFAFVCMIVVVIILAATGRVTVPKFSSSPTNASITNAVFVYDTGGDSMRVDDKASILVN</sequence>
<organism evidence="5 6">
    <name type="scientific">Holothuria leucospilota</name>
    <name type="common">Black long sea cucumber</name>
    <name type="synonym">Mertensiothuria leucospilota</name>
    <dbReference type="NCBI Taxonomy" id="206669"/>
    <lineage>
        <taxon>Eukaryota</taxon>
        <taxon>Metazoa</taxon>
        <taxon>Echinodermata</taxon>
        <taxon>Eleutherozoa</taxon>
        <taxon>Echinozoa</taxon>
        <taxon>Holothuroidea</taxon>
        <taxon>Aspidochirotacea</taxon>
        <taxon>Aspidochirotida</taxon>
        <taxon>Holothuriidae</taxon>
        <taxon>Holothuria</taxon>
    </lineage>
</organism>
<dbReference type="Proteomes" id="UP001152320">
    <property type="component" value="Chromosome 9"/>
</dbReference>
<dbReference type="CDD" id="cd00037">
    <property type="entry name" value="CLECT"/>
    <property type="match status" value="4"/>
</dbReference>
<feature type="chain" id="PRO_5040245635" evidence="3">
    <location>
        <begin position="27"/>
        <end position="734"/>
    </location>
</feature>
<feature type="transmembrane region" description="Helical" evidence="2">
    <location>
        <begin position="668"/>
        <end position="691"/>
    </location>
</feature>
<reference evidence="5" key="1">
    <citation type="submission" date="2021-10" db="EMBL/GenBank/DDBJ databases">
        <title>Tropical sea cucumber genome reveals ecological adaptation and Cuvierian tubules defense mechanism.</title>
        <authorList>
            <person name="Chen T."/>
        </authorList>
    </citation>
    <scope>NUCLEOTIDE SEQUENCE</scope>
    <source>
        <strain evidence="5">Nanhai2018</strain>
        <tissue evidence="5">Muscle</tissue>
    </source>
</reference>
<dbReference type="SMART" id="SM00034">
    <property type="entry name" value="CLECT"/>
    <property type="match status" value="4"/>
</dbReference>
<dbReference type="InterPro" id="IPR050111">
    <property type="entry name" value="C-type_lectin/snaclec_domain"/>
</dbReference>
<evidence type="ECO:0000313" key="5">
    <source>
        <dbReference type="EMBL" id="KAJ8036748.1"/>
    </source>
</evidence>
<keyword evidence="6" id="KW-1185">Reference proteome</keyword>
<evidence type="ECO:0000256" key="3">
    <source>
        <dbReference type="SAM" id="SignalP"/>
    </source>
</evidence>
<dbReference type="InterPro" id="IPR016187">
    <property type="entry name" value="CTDL_fold"/>
</dbReference>
<keyword evidence="2" id="KW-0812">Transmembrane</keyword>
<proteinExistence type="predicted"/>
<comment type="caution">
    <text evidence="5">The sequence shown here is derived from an EMBL/GenBank/DDBJ whole genome shotgun (WGS) entry which is preliminary data.</text>
</comment>
<dbReference type="PROSITE" id="PS51257">
    <property type="entry name" value="PROKAR_LIPOPROTEIN"/>
    <property type="match status" value="1"/>
</dbReference>
<name>A0A9Q1H8R8_HOLLE</name>
<feature type="domain" description="C-type lectin" evidence="4">
    <location>
        <begin position="191"/>
        <end position="313"/>
    </location>
</feature>
<keyword evidence="5" id="KW-0675">Receptor</keyword>
<evidence type="ECO:0000259" key="4">
    <source>
        <dbReference type="PROSITE" id="PS50041"/>
    </source>
</evidence>
<dbReference type="PROSITE" id="PS00615">
    <property type="entry name" value="C_TYPE_LECTIN_1"/>
    <property type="match status" value="2"/>
</dbReference>
<dbReference type="InterPro" id="IPR001304">
    <property type="entry name" value="C-type_lectin-like"/>
</dbReference>
<feature type="domain" description="C-type lectin" evidence="4">
    <location>
        <begin position="338"/>
        <end position="452"/>
    </location>
</feature>
<keyword evidence="1" id="KW-1015">Disulfide bond</keyword>
<dbReference type="Gene3D" id="3.10.100.10">
    <property type="entry name" value="Mannose-Binding Protein A, subunit A"/>
    <property type="match status" value="4"/>
</dbReference>
<dbReference type="SUPFAM" id="SSF56436">
    <property type="entry name" value="C-type lectin-like"/>
    <property type="match status" value="4"/>
</dbReference>
<keyword evidence="3" id="KW-0732">Signal</keyword>
<protein>
    <submittedName>
        <fullName evidence="5">Macrophage mannose receptor 1</fullName>
    </submittedName>
</protein>
<feature type="domain" description="C-type lectin" evidence="4">
    <location>
        <begin position="37"/>
        <end position="152"/>
    </location>
</feature>